<evidence type="ECO:0000256" key="2">
    <source>
        <dbReference type="ARBA" id="ARBA00022833"/>
    </source>
</evidence>
<reference evidence="9 10" key="1">
    <citation type="submission" date="2019-09" db="EMBL/GenBank/DDBJ databases">
        <authorList>
            <person name="Cao W.R."/>
        </authorList>
    </citation>
    <scope>NUCLEOTIDE SEQUENCE [LARGE SCALE GENOMIC DNA]</scope>
    <source>
        <strain evidence="9 10">B1N29</strain>
    </source>
</reference>
<dbReference type="AlphaFoldDB" id="A0A6N6MCQ4"/>
<dbReference type="Gene3D" id="2.60.120.10">
    <property type="entry name" value="Jelly Rolls"/>
    <property type="match status" value="2"/>
</dbReference>
<evidence type="ECO:0000256" key="1">
    <source>
        <dbReference type="ARBA" id="ARBA00022723"/>
    </source>
</evidence>
<evidence type="ECO:0000256" key="4">
    <source>
        <dbReference type="ARBA" id="ARBA00030762"/>
    </source>
</evidence>
<dbReference type="InterPro" id="IPR014710">
    <property type="entry name" value="RmlC-like_jellyroll"/>
</dbReference>
<dbReference type="Proteomes" id="UP000441333">
    <property type="component" value="Unassembled WGS sequence"/>
</dbReference>
<dbReference type="InterPro" id="IPR051804">
    <property type="entry name" value="Carb_Metab_Reg_Kinase/Isom"/>
</dbReference>
<dbReference type="GO" id="GO:0004476">
    <property type="term" value="F:mannose-6-phosphate isomerase activity"/>
    <property type="evidence" value="ECO:0007669"/>
    <property type="project" value="InterPro"/>
</dbReference>
<feature type="active site" evidence="6">
    <location>
        <position position="198"/>
    </location>
</feature>
<feature type="binding site" evidence="5">
    <location>
        <position position="178"/>
    </location>
    <ligand>
        <name>Zn(2+)</name>
        <dbReference type="ChEBI" id="CHEBI:29105"/>
    </ligand>
</feature>
<dbReference type="SUPFAM" id="SSF51182">
    <property type="entry name" value="RmlC-like cupins"/>
    <property type="match status" value="1"/>
</dbReference>
<dbReference type="InterPro" id="IPR011051">
    <property type="entry name" value="RmlC_Cupin_sf"/>
</dbReference>
<dbReference type="Pfam" id="PF20511">
    <property type="entry name" value="PMI_typeI_cat"/>
    <property type="match status" value="1"/>
</dbReference>
<dbReference type="InterPro" id="IPR046457">
    <property type="entry name" value="PMI_typeI_cat"/>
</dbReference>
<evidence type="ECO:0000256" key="6">
    <source>
        <dbReference type="PIRSR" id="PIRSR036894-2"/>
    </source>
</evidence>
<name>A0A6N6MCQ4_9FLAO</name>
<keyword evidence="1 5" id="KW-0479">Metal-binding</keyword>
<dbReference type="GO" id="GO:0008270">
    <property type="term" value="F:zinc ion binding"/>
    <property type="evidence" value="ECO:0007669"/>
    <property type="project" value="InterPro"/>
</dbReference>
<gene>
    <name evidence="9" type="ORF">F6U93_11795</name>
</gene>
<feature type="domain" description="Phosphomannose isomerase type I catalytic" evidence="7">
    <location>
        <begin position="9"/>
        <end position="116"/>
    </location>
</feature>
<dbReference type="EMBL" id="WAAT01000050">
    <property type="protein sequence ID" value="KAB1067098.1"/>
    <property type="molecule type" value="Genomic_DNA"/>
</dbReference>
<evidence type="ECO:0000259" key="7">
    <source>
        <dbReference type="Pfam" id="PF20511"/>
    </source>
</evidence>
<feature type="domain" description="Mannose-6-phosphate isomerase cupin" evidence="8">
    <location>
        <begin position="246"/>
        <end position="315"/>
    </location>
</feature>
<evidence type="ECO:0000313" key="9">
    <source>
        <dbReference type="EMBL" id="KAB1067098.1"/>
    </source>
</evidence>
<keyword evidence="9" id="KW-0413">Isomerase</keyword>
<dbReference type="RefSeq" id="WP_150940054.1">
    <property type="nucleotide sequence ID" value="NZ_WAAT01000050.1"/>
</dbReference>
<keyword evidence="2 5" id="KW-0862">Zinc</keyword>
<dbReference type="PIRSF" id="PIRSF036894">
    <property type="entry name" value="PMI_Firm_short"/>
    <property type="match status" value="1"/>
</dbReference>
<comment type="caution">
    <text evidence="9">The sequence shown here is derived from an EMBL/GenBank/DDBJ whole genome shotgun (WGS) entry which is preliminary data.</text>
</comment>
<keyword evidence="10" id="KW-1185">Reference proteome</keyword>
<protein>
    <recommendedName>
        <fullName evidence="3">Phosphohexomutase</fullName>
    </recommendedName>
    <alternativeName>
        <fullName evidence="4">Phosphomannose isomerase</fullName>
    </alternativeName>
</protein>
<comment type="cofactor">
    <cofactor evidence="5">
        <name>Zn(2+)</name>
        <dbReference type="ChEBI" id="CHEBI:29105"/>
    </cofactor>
    <text evidence="5">Binds 1 zinc ion per subunit.</text>
</comment>
<feature type="binding site" evidence="5">
    <location>
        <position position="120"/>
    </location>
    <ligand>
        <name>Zn(2+)</name>
        <dbReference type="ChEBI" id="CHEBI:29105"/>
    </ligand>
</feature>
<dbReference type="InterPro" id="IPR014628">
    <property type="entry name" value="Man6P_isomerase_Firm_short"/>
</dbReference>
<accession>A0A6N6MCQ4</accession>
<dbReference type="CDD" id="cd07010">
    <property type="entry name" value="cupin_PMI_type_I_N_bac"/>
    <property type="match status" value="1"/>
</dbReference>
<dbReference type="PANTHER" id="PTHR42742">
    <property type="entry name" value="TRANSCRIPTIONAL REPRESSOR MPRA"/>
    <property type="match status" value="1"/>
</dbReference>
<proteinExistence type="predicted"/>
<evidence type="ECO:0000256" key="3">
    <source>
        <dbReference type="ARBA" id="ARBA00029741"/>
    </source>
</evidence>
<organism evidence="9 10">
    <name type="scientific">Pseudotamlana haliotis</name>
    <dbReference type="NCBI Taxonomy" id="2614804"/>
    <lineage>
        <taxon>Bacteria</taxon>
        <taxon>Pseudomonadati</taxon>
        <taxon>Bacteroidota</taxon>
        <taxon>Flavobacteriia</taxon>
        <taxon>Flavobacteriales</taxon>
        <taxon>Flavobacteriaceae</taxon>
        <taxon>Pseudotamlana</taxon>
    </lineage>
</organism>
<evidence type="ECO:0000313" key="10">
    <source>
        <dbReference type="Proteomes" id="UP000441333"/>
    </source>
</evidence>
<dbReference type="Pfam" id="PF21621">
    <property type="entry name" value="MPI_cupin_dom"/>
    <property type="match status" value="1"/>
</dbReference>
<dbReference type="GO" id="GO:0005975">
    <property type="term" value="P:carbohydrate metabolic process"/>
    <property type="evidence" value="ECO:0007669"/>
    <property type="project" value="InterPro"/>
</dbReference>
<feature type="binding site" evidence="5">
    <location>
        <position position="103"/>
    </location>
    <ligand>
        <name>Zn(2+)</name>
        <dbReference type="ChEBI" id="CHEBI:29105"/>
    </ligand>
</feature>
<sequence>MTLYPLQFSPLFKYRIWGGEKLKTQLNKNYSEENIGESWEISDVEGDETKVVSGALQGKTLKDLISEYKGAFVGEKVYKEFGSDFPLLIKFIDAKTPLSIQVHPSNEIARERHNSFGKNEMWYVMQADNDAELIVGFDEEVSQADYKKHLENNTVLDVMHHETVKSGDTFYIPTGRVHAIGAGVLLAEIQQTSDITYRIYDYDRVDAKTGQKRDLHNDLAIDVLDYTVHDNYKTDYNIGKNEAHILVNSPYFKTNIIEVEGTLKRDHTALDSFVIYMCVEGDLELQYDDVNYTVKTGETILLPAAIPSVELKSSGAKCIEVFM</sequence>
<evidence type="ECO:0000259" key="8">
    <source>
        <dbReference type="Pfam" id="PF21621"/>
    </source>
</evidence>
<evidence type="ECO:0000256" key="5">
    <source>
        <dbReference type="PIRSR" id="PIRSR036894-1"/>
    </source>
</evidence>
<dbReference type="PANTHER" id="PTHR42742:SF3">
    <property type="entry name" value="FRUCTOKINASE"/>
    <property type="match status" value="1"/>
</dbReference>
<dbReference type="InterPro" id="IPR049071">
    <property type="entry name" value="MPI_cupin_dom"/>
</dbReference>